<accession>A0ABR1WVA8</accession>
<name>A0ABR1WVA8_9PEZI</name>
<keyword evidence="3" id="KW-1185">Reference proteome</keyword>
<sequence length="100" mass="10697">MPKRRPNLDFDIHVDPSCLSDSMEDETKSPQPVEAEAGQTAPEAAPTDTTADDASIISDKADEATSADTAVPPEETNELMEEKPGHDTEGDEASTIFAEH</sequence>
<gene>
    <name evidence="2" type="ORF">PG994_002067</name>
</gene>
<feature type="region of interest" description="Disordered" evidence="1">
    <location>
        <begin position="1"/>
        <end position="100"/>
    </location>
</feature>
<organism evidence="2 3">
    <name type="scientific">Apiospora phragmitis</name>
    <dbReference type="NCBI Taxonomy" id="2905665"/>
    <lineage>
        <taxon>Eukaryota</taxon>
        <taxon>Fungi</taxon>
        <taxon>Dikarya</taxon>
        <taxon>Ascomycota</taxon>
        <taxon>Pezizomycotina</taxon>
        <taxon>Sordariomycetes</taxon>
        <taxon>Xylariomycetidae</taxon>
        <taxon>Amphisphaeriales</taxon>
        <taxon>Apiosporaceae</taxon>
        <taxon>Apiospora</taxon>
    </lineage>
</organism>
<feature type="compositionally biased region" description="Low complexity" evidence="1">
    <location>
        <begin position="40"/>
        <end position="58"/>
    </location>
</feature>
<protein>
    <submittedName>
        <fullName evidence="2">Uncharacterized protein</fullName>
    </submittedName>
</protein>
<reference evidence="2 3" key="1">
    <citation type="submission" date="2023-01" db="EMBL/GenBank/DDBJ databases">
        <title>Analysis of 21 Apiospora genomes using comparative genomics revels a genus with tremendous synthesis potential of carbohydrate active enzymes and secondary metabolites.</title>
        <authorList>
            <person name="Sorensen T."/>
        </authorList>
    </citation>
    <scope>NUCLEOTIDE SEQUENCE [LARGE SCALE GENOMIC DNA]</scope>
    <source>
        <strain evidence="2 3">CBS 135458</strain>
    </source>
</reference>
<dbReference type="RefSeq" id="XP_066721617.1">
    <property type="nucleotide sequence ID" value="XM_066853476.1"/>
</dbReference>
<dbReference type="EMBL" id="JAQQWL010000002">
    <property type="protein sequence ID" value="KAK8087093.1"/>
    <property type="molecule type" value="Genomic_DNA"/>
</dbReference>
<dbReference type="GeneID" id="92086539"/>
<proteinExistence type="predicted"/>
<evidence type="ECO:0000256" key="1">
    <source>
        <dbReference type="SAM" id="MobiDB-lite"/>
    </source>
</evidence>
<evidence type="ECO:0000313" key="3">
    <source>
        <dbReference type="Proteomes" id="UP001480595"/>
    </source>
</evidence>
<feature type="compositionally biased region" description="Basic and acidic residues" evidence="1">
    <location>
        <begin position="1"/>
        <end position="14"/>
    </location>
</feature>
<evidence type="ECO:0000313" key="2">
    <source>
        <dbReference type="EMBL" id="KAK8087093.1"/>
    </source>
</evidence>
<dbReference type="Proteomes" id="UP001480595">
    <property type="component" value="Unassembled WGS sequence"/>
</dbReference>
<comment type="caution">
    <text evidence="2">The sequence shown here is derived from an EMBL/GenBank/DDBJ whole genome shotgun (WGS) entry which is preliminary data.</text>
</comment>